<dbReference type="InterPro" id="IPR013320">
    <property type="entry name" value="ConA-like_dom_sf"/>
</dbReference>
<name>A0ABY5T5V1_9VIRU</name>
<keyword evidence="2" id="KW-1185">Reference proteome</keyword>
<protein>
    <submittedName>
        <fullName evidence="1">Neurotoxin</fullName>
    </submittedName>
</protein>
<sequence length="395" mass="44987">MIDKNLVLYLPFDDPDGNKAYDYSYNRSDATLSNGALFSRDAHSGKSLDLNGNGECLTDRSIPFSSDFTLTMYVKPTTNKIGWLVNMNGIDNYVDQWLDVMPKEWVFLCFVKSGSILSVYLGNKQVYSKPLPGTPVGLSVNENTLIGCNTLIDDVKLFNVAKSYKEILIMQKSTDVEYYINGKNFKEFGVFVSDSDGLVGRLERKETLQVDWDNYHGIVRDKKRPRFKERTITLSCFIEASSRSQFVQWLDLFLNEFDGEGNHRFVVEYDGKAKPLVYEVELHDSVDPDKKWGLYNNDIMIGTFKLKLVEDEPVKKVLRHVSNTANSKASITVTTYKMLNIYWGDGTHTYNVSGSNKLVEHKYSDPGEYDIIITGVIEDIESFSTNAIVVWDKLK</sequence>
<proteinExistence type="predicted"/>
<keyword evidence="1" id="KW-0800">Toxin</keyword>
<dbReference type="EMBL" id="OP031061">
    <property type="protein sequence ID" value="UVN06071.1"/>
    <property type="molecule type" value="Genomic_DNA"/>
</dbReference>
<dbReference type="Gene3D" id="2.60.120.200">
    <property type="match status" value="1"/>
</dbReference>
<dbReference type="Proteomes" id="UP001160508">
    <property type="component" value="Segment"/>
</dbReference>
<reference evidence="1" key="1">
    <citation type="submission" date="2022-07" db="EMBL/GenBank/DDBJ databases">
        <authorList>
            <person name="Nishijima S."/>
        </authorList>
    </citation>
    <scope>NUCLEOTIDE SEQUENCE</scope>
    <source>
        <strain evidence="1">1827_77749</strain>
    </source>
</reference>
<evidence type="ECO:0000313" key="1">
    <source>
        <dbReference type="EMBL" id="UVN06071.1"/>
    </source>
</evidence>
<organism evidence="1 2">
    <name type="scientific">Bacteriophage sp</name>
    <dbReference type="NCBI Taxonomy" id="38018"/>
    <lineage>
        <taxon>Viruses</taxon>
    </lineage>
</organism>
<accession>A0ABY5T5V1</accession>
<dbReference type="SUPFAM" id="SSF49899">
    <property type="entry name" value="Concanavalin A-like lectins/glucanases"/>
    <property type="match status" value="1"/>
</dbReference>
<keyword evidence="1" id="KW-0528">Neurotoxin</keyword>
<evidence type="ECO:0000313" key="2">
    <source>
        <dbReference type="Proteomes" id="UP001160508"/>
    </source>
</evidence>